<organism evidence="1 2">
    <name type="scientific">Copranaerobaculum intestinale</name>
    <dbReference type="NCBI Taxonomy" id="2692629"/>
    <lineage>
        <taxon>Bacteria</taxon>
        <taxon>Bacillati</taxon>
        <taxon>Bacillota</taxon>
        <taxon>Erysipelotrichia</taxon>
        <taxon>Erysipelotrichales</taxon>
        <taxon>Erysipelotrichaceae</taxon>
        <taxon>Copranaerobaculum</taxon>
    </lineage>
</organism>
<protein>
    <submittedName>
        <fullName evidence="1">DUF3783 domain-containing protein</fullName>
    </submittedName>
</protein>
<gene>
    <name evidence="1" type="ORF">GSF08_09385</name>
</gene>
<sequence>MEKVLLYCGAELDEKRAASILQSLGMNLMIIKESDLGQTLGYLAGRDGFEKTEAAVSKSFTESFMILDQVEDERILAISKAFEAAGMPYRGIKAMITEHNQHWKMADLFQEVSLEHAYFDELSNLQQLLQEVNAYASKDYTENSWMRFQAAMLEAYMVYQSRPEQIRELTKAKAQLLGAIEQLETI</sequence>
<evidence type="ECO:0000313" key="2">
    <source>
        <dbReference type="Proteomes" id="UP000434036"/>
    </source>
</evidence>
<dbReference type="Proteomes" id="UP000434036">
    <property type="component" value="Unassembled WGS sequence"/>
</dbReference>
<dbReference type="AlphaFoldDB" id="A0A6N8U8I2"/>
<evidence type="ECO:0000313" key="1">
    <source>
        <dbReference type="EMBL" id="MXQ74150.1"/>
    </source>
</evidence>
<name>A0A6N8U8I2_9FIRM</name>
<dbReference type="Gene3D" id="1.20.1270.90">
    <property type="entry name" value="AF1782-like"/>
    <property type="match status" value="1"/>
</dbReference>
<dbReference type="EMBL" id="WUUQ01000003">
    <property type="protein sequence ID" value="MXQ74150.1"/>
    <property type="molecule type" value="Genomic_DNA"/>
</dbReference>
<keyword evidence="2" id="KW-1185">Reference proteome</keyword>
<dbReference type="RefSeq" id="WP_160625534.1">
    <property type="nucleotide sequence ID" value="NZ_WUUQ01000003.1"/>
</dbReference>
<dbReference type="InterPro" id="IPR016621">
    <property type="entry name" value="UCP014543"/>
</dbReference>
<comment type="caution">
    <text evidence="1">The sequence shown here is derived from an EMBL/GenBank/DDBJ whole genome shotgun (WGS) entry which is preliminary data.</text>
</comment>
<reference evidence="1 2" key="1">
    <citation type="submission" date="2019-12" db="EMBL/GenBank/DDBJ databases">
        <authorList>
            <person name="Yang R."/>
        </authorList>
    </citation>
    <scope>NUCLEOTIDE SEQUENCE [LARGE SCALE GENOMIC DNA]</scope>
    <source>
        <strain evidence="1 2">DONG20-135</strain>
    </source>
</reference>
<proteinExistence type="predicted"/>
<accession>A0A6N8U8I2</accession>
<reference evidence="1 2" key="2">
    <citation type="submission" date="2020-01" db="EMBL/GenBank/DDBJ databases">
        <title>Clostridiaceae sp. nov. isolated from the gut of human by culturomics.</title>
        <authorList>
            <person name="Chang Y."/>
        </authorList>
    </citation>
    <scope>NUCLEOTIDE SEQUENCE [LARGE SCALE GENOMIC DNA]</scope>
    <source>
        <strain evidence="1 2">DONG20-135</strain>
    </source>
</reference>
<dbReference type="Pfam" id="PF12646">
    <property type="entry name" value="DUF3783"/>
    <property type="match status" value="1"/>
</dbReference>